<evidence type="ECO:0000256" key="6">
    <source>
        <dbReference type="ARBA" id="ARBA00023125"/>
    </source>
</evidence>
<keyword evidence="5 9" id="KW-0229">DNA integration</keyword>
<keyword evidence="4 9" id="KW-0159">Chromosome partition</keyword>
<dbReference type="Gene3D" id="1.10.443.10">
    <property type="entry name" value="Intergrase catalytic core"/>
    <property type="match status" value="1"/>
</dbReference>
<comment type="subcellular location">
    <subcellularLocation>
        <location evidence="1 9">Cytoplasm</location>
    </subcellularLocation>
</comment>
<dbReference type="InterPro" id="IPR002104">
    <property type="entry name" value="Integrase_catalytic"/>
</dbReference>
<keyword evidence="3 9" id="KW-0132">Cell division</keyword>
<comment type="subunit">
    <text evidence="9">Forms a cyclic heterotetrameric complex composed of two molecules of XerC and two molecules of XerD.</text>
</comment>
<dbReference type="InterPro" id="IPR023009">
    <property type="entry name" value="Tyrosine_recombinase_XerC/XerD"/>
</dbReference>
<dbReference type="Pfam" id="PF00589">
    <property type="entry name" value="Phage_integrase"/>
    <property type="match status" value="1"/>
</dbReference>
<keyword evidence="13" id="KW-1185">Reference proteome</keyword>
<dbReference type="PANTHER" id="PTHR30349:SF77">
    <property type="entry name" value="TYROSINE RECOMBINASE XERC"/>
    <property type="match status" value="1"/>
</dbReference>
<evidence type="ECO:0000256" key="1">
    <source>
        <dbReference type="ARBA" id="ARBA00004496"/>
    </source>
</evidence>
<feature type="domain" description="Tyr recombinase" evidence="10">
    <location>
        <begin position="129"/>
        <end position="315"/>
    </location>
</feature>
<dbReference type="InterPro" id="IPR011010">
    <property type="entry name" value="DNA_brk_join_enz"/>
</dbReference>
<feature type="active site" evidence="9">
    <location>
        <position position="267"/>
    </location>
</feature>
<dbReference type="InterPro" id="IPR050090">
    <property type="entry name" value="Tyrosine_recombinase_XerCD"/>
</dbReference>
<dbReference type="InterPro" id="IPR044068">
    <property type="entry name" value="CB"/>
</dbReference>
<sequence>MTEVTTSEAGAGGATTPDRVLEQQAELLHAYSRHLGAERGRSEHTRRAYLGDVRHLLVFAARRGIDGIDELRIADLRAWLGEQADAGAARSTIARRAASARTFLRWAERTGRIPSDPSLRLVAPKRRPTLPGVLRQDEAGELLDLATVRADDADPIHVRDRAMLELLYASGIRVGELAALDVDDLDLRQGVVRVLGKGAKERVVPFGAPARRAVEDWLAARPRVVGAHSGAALFLGRRGRRVDARQVRTVVHELLSHLPDAPDLGPHGLRHSAATHLLEGGADLRMVQEILGHASLATTQIYTHVSVDRLRRSYEQAHPRA</sequence>
<comment type="caution">
    <text evidence="12">The sequence shown here is derived from an EMBL/GenBank/DDBJ whole genome shotgun (WGS) entry which is preliminary data.</text>
</comment>
<dbReference type="EMBL" id="BAABIW010000011">
    <property type="protein sequence ID" value="GAA5024979.1"/>
    <property type="molecule type" value="Genomic_DNA"/>
</dbReference>
<evidence type="ECO:0000313" key="13">
    <source>
        <dbReference type="Proteomes" id="UP001500427"/>
    </source>
</evidence>
<gene>
    <name evidence="9" type="primary">xerC</name>
    <name evidence="12" type="ORF">GCM10023258_17480</name>
</gene>
<dbReference type="Proteomes" id="UP001500427">
    <property type="component" value="Unassembled WGS sequence"/>
</dbReference>
<dbReference type="Pfam" id="PF02899">
    <property type="entry name" value="Phage_int_SAM_1"/>
    <property type="match status" value="1"/>
</dbReference>
<evidence type="ECO:0000259" key="11">
    <source>
        <dbReference type="PROSITE" id="PS51900"/>
    </source>
</evidence>
<accession>A0ABP9JBM2</accession>
<reference evidence="13" key="1">
    <citation type="journal article" date="2019" name="Int. J. Syst. Evol. Microbiol.">
        <title>The Global Catalogue of Microorganisms (GCM) 10K type strain sequencing project: providing services to taxonomists for standard genome sequencing and annotation.</title>
        <authorList>
            <consortium name="The Broad Institute Genomics Platform"/>
            <consortium name="The Broad Institute Genome Sequencing Center for Infectious Disease"/>
            <person name="Wu L."/>
            <person name="Ma J."/>
        </authorList>
    </citation>
    <scope>NUCLEOTIDE SEQUENCE [LARGE SCALE GENOMIC DNA]</scope>
    <source>
        <strain evidence="13">JCM 17687</strain>
    </source>
</reference>
<organism evidence="12 13">
    <name type="scientific">Terrabacter aeriphilus</name>
    <dbReference type="NCBI Taxonomy" id="515662"/>
    <lineage>
        <taxon>Bacteria</taxon>
        <taxon>Bacillati</taxon>
        <taxon>Actinomycetota</taxon>
        <taxon>Actinomycetes</taxon>
        <taxon>Micrococcales</taxon>
        <taxon>Intrasporangiaceae</taxon>
        <taxon>Terrabacter</taxon>
    </lineage>
</organism>
<dbReference type="SUPFAM" id="SSF56349">
    <property type="entry name" value="DNA breaking-rejoining enzymes"/>
    <property type="match status" value="1"/>
</dbReference>
<dbReference type="PROSITE" id="PS51898">
    <property type="entry name" value="TYR_RECOMBINASE"/>
    <property type="match status" value="1"/>
</dbReference>
<name>A0ABP9JBM2_9MICO</name>
<proteinExistence type="inferred from homology"/>
<evidence type="ECO:0000256" key="3">
    <source>
        <dbReference type="ARBA" id="ARBA00022618"/>
    </source>
</evidence>
<evidence type="ECO:0000256" key="8">
    <source>
        <dbReference type="ARBA" id="ARBA00023306"/>
    </source>
</evidence>
<evidence type="ECO:0000259" key="10">
    <source>
        <dbReference type="PROSITE" id="PS51898"/>
    </source>
</evidence>
<comment type="similarity">
    <text evidence="9">Belongs to the 'phage' integrase family. XerC subfamily.</text>
</comment>
<evidence type="ECO:0000256" key="2">
    <source>
        <dbReference type="ARBA" id="ARBA00022490"/>
    </source>
</evidence>
<keyword evidence="6 9" id="KW-0238">DNA-binding</keyword>
<dbReference type="PROSITE" id="PS51900">
    <property type="entry name" value="CB"/>
    <property type="match status" value="1"/>
</dbReference>
<protein>
    <recommendedName>
        <fullName evidence="9">Tyrosine recombinase XerC</fullName>
    </recommendedName>
</protein>
<feature type="active site" evidence="9">
    <location>
        <position position="293"/>
    </location>
</feature>
<feature type="active site" evidence="9">
    <location>
        <position position="173"/>
    </location>
</feature>
<dbReference type="PANTHER" id="PTHR30349">
    <property type="entry name" value="PHAGE INTEGRASE-RELATED"/>
    <property type="match status" value="1"/>
</dbReference>
<feature type="active site" description="O-(3'-phospho-DNA)-tyrosine intermediate" evidence="9">
    <location>
        <position position="302"/>
    </location>
</feature>
<dbReference type="InterPro" id="IPR013762">
    <property type="entry name" value="Integrase-like_cat_sf"/>
</dbReference>
<dbReference type="HAMAP" id="MF_01808">
    <property type="entry name" value="Recomb_XerC_XerD"/>
    <property type="match status" value="1"/>
</dbReference>
<keyword evidence="7 9" id="KW-0233">DNA recombination</keyword>
<dbReference type="Gene3D" id="1.10.150.130">
    <property type="match status" value="1"/>
</dbReference>
<evidence type="ECO:0000256" key="7">
    <source>
        <dbReference type="ARBA" id="ARBA00023172"/>
    </source>
</evidence>
<feature type="domain" description="Core-binding (CB)" evidence="11">
    <location>
        <begin position="22"/>
        <end position="108"/>
    </location>
</feature>
<dbReference type="InterPro" id="IPR004107">
    <property type="entry name" value="Integrase_SAM-like_N"/>
</dbReference>
<comment type="function">
    <text evidence="9">Site-specific tyrosine recombinase, which acts by catalyzing the cutting and rejoining of the recombining DNA molecules. The XerC-XerD complex is essential to convert dimers of the bacterial chromosome into monomers to permit their segregation at cell division. It also contributes to the segregational stability of plasmids.</text>
</comment>
<evidence type="ECO:0000313" key="12">
    <source>
        <dbReference type="EMBL" id="GAA5024979.1"/>
    </source>
</evidence>
<dbReference type="CDD" id="cd00798">
    <property type="entry name" value="INT_XerDC_C"/>
    <property type="match status" value="1"/>
</dbReference>
<dbReference type="InterPro" id="IPR010998">
    <property type="entry name" value="Integrase_recombinase_N"/>
</dbReference>
<keyword evidence="8 9" id="KW-0131">Cell cycle</keyword>
<evidence type="ECO:0000256" key="9">
    <source>
        <dbReference type="HAMAP-Rule" id="MF_01808"/>
    </source>
</evidence>
<feature type="active site" evidence="9">
    <location>
        <position position="270"/>
    </location>
</feature>
<evidence type="ECO:0000256" key="4">
    <source>
        <dbReference type="ARBA" id="ARBA00022829"/>
    </source>
</evidence>
<feature type="active site" evidence="9">
    <location>
        <position position="197"/>
    </location>
</feature>
<evidence type="ECO:0000256" key="5">
    <source>
        <dbReference type="ARBA" id="ARBA00022908"/>
    </source>
</evidence>
<keyword evidence="2 9" id="KW-0963">Cytoplasm</keyword>